<dbReference type="PROSITE" id="PS50026">
    <property type="entry name" value="EGF_3"/>
    <property type="match status" value="3"/>
</dbReference>
<keyword evidence="4" id="KW-1015">Disulfide bond</keyword>
<dbReference type="GO" id="GO:0008201">
    <property type="term" value="F:heparin binding"/>
    <property type="evidence" value="ECO:0007669"/>
    <property type="project" value="TreeGrafter"/>
</dbReference>
<dbReference type="Pfam" id="PF23283">
    <property type="entry name" value="D8C_UMOD"/>
    <property type="match status" value="2"/>
</dbReference>
<dbReference type="SMART" id="SM00179">
    <property type="entry name" value="EGF_CA"/>
    <property type="match status" value="3"/>
</dbReference>
<keyword evidence="3" id="KW-0677">Repeat</keyword>
<dbReference type="GO" id="GO:0005615">
    <property type="term" value="C:extracellular space"/>
    <property type="evidence" value="ECO:0007669"/>
    <property type="project" value="TreeGrafter"/>
</dbReference>
<sequence>YDFICNPRPFDPLSSRREKFRFFCLCLGVPQGCTSYTNLSDAERNVNYFDTTSKCDTSLMGWYRFTDAAGLAMPDSCPGEGSRCGASGAGWVNGNHPTAAEEVVTRPVCFSHGDNCCYWMGVIKVVNCSGFYVYELSSTPTCNLRYCGTKVGKTNDVKLLILAKVLGSRHFLVAVSGTVPIECASNGYIELGEASRYWLNRNGNNTYCDKSIIVNDNWYRFIGSAGVMMASHCFPRGSCGTDMVGWISGPHPPSPFEVTWPRVCWHTSSGCCGAYYTTLIRNCVGFYVYRLQKPLMCNRRHCSVNSKTSLILRENVLVKPKRQKEVPMTPVLPAPVPIPAFVHRVLQVFRVQDECSENSHTCSAYANCTNTVGSFNCTCRIGYSGNGASCSNIDECSLNTHNCHHNATCTDNDGSFTCQCDGGFSGDGLQCSDVNECTTGEHTCHGNATCKNVFGSYHCNCNEGYTGNGQICSGEDVTAVE</sequence>
<dbReference type="InterPro" id="IPR049883">
    <property type="entry name" value="NOTCH1_EGF-like"/>
</dbReference>
<name>A0AAD9PPR3_ACRCE</name>
<evidence type="ECO:0000256" key="3">
    <source>
        <dbReference type="ARBA" id="ARBA00022737"/>
    </source>
</evidence>
<dbReference type="Pfam" id="PF07645">
    <property type="entry name" value="EGF_CA"/>
    <property type="match status" value="1"/>
</dbReference>
<evidence type="ECO:0000256" key="2">
    <source>
        <dbReference type="ARBA" id="ARBA00022729"/>
    </source>
</evidence>
<feature type="domain" description="EGF-like" evidence="7">
    <location>
        <begin position="433"/>
        <end position="473"/>
    </location>
</feature>
<dbReference type="SMART" id="SM00181">
    <property type="entry name" value="EGF"/>
    <property type="match status" value="3"/>
</dbReference>
<dbReference type="InterPro" id="IPR000152">
    <property type="entry name" value="EGF-type_Asp/Asn_hydroxyl_site"/>
</dbReference>
<dbReference type="InterPro" id="IPR001881">
    <property type="entry name" value="EGF-like_Ca-bd_dom"/>
</dbReference>
<dbReference type="PROSITE" id="PS01187">
    <property type="entry name" value="EGF_CA"/>
    <property type="match status" value="1"/>
</dbReference>
<dbReference type="InterPro" id="IPR018097">
    <property type="entry name" value="EGF_Ca-bd_CS"/>
</dbReference>
<evidence type="ECO:0000256" key="5">
    <source>
        <dbReference type="ARBA" id="ARBA00023180"/>
    </source>
</evidence>
<dbReference type="InterPro" id="IPR051586">
    <property type="entry name" value="PKC-binding_NELL"/>
</dbReference>
<protein>
    <submittedName>
        <fullName evidence="8">Fibrillin-1</fullName>
    </submittedName>
</protein>
<accession>A0AAD9PPR3</accession>
<dbReference type="Pfam" id="PF12947">
    <property type="entry name" value="EGF_3"/>
    <property type="match status" value="2"/>
</dbReference>
<dbReference type="InterPro" id="IPR000742">
    <property type="entry name" value="EGF"/>
</dbReference>
<dbReference type="PROSITE" id="PS00010">
    <property type="entry name" value="ASX_HYDROXYL"/>
    <property type="match status" value="3"/>
</dbReference>
<keyword evidence="1 6" id="KW-0245">EGF-like domain</keyword>
<evidence type="ECO:0000256" key="1">
    <source>
        <dbReference type="ARBA" id="ARBA00022536"/>
    </source>
</evidence>
<dbReference type="SUPFAM" id="SSF57184">
    <property type="entry name" value="Growth factor receptor domain"/>
    <property type="match status" value="1"/>
</dbReference>
<evidence type="ECO:0000259" key="7">
    <source>
        <dbReference type="PROSITE" id="PS50026"/>
    </source>
</evidence>
<keyword evidence="5" id="KW-0325">Glycoprotein</keyword>
<dbReference type="Gene3D" id="2.10.25.10">
    <property type="entry name" value="Laminin"/>
    <property type="match status" value="3"/>
</dbReference>
<dbReference type="PANTHER" id="PTHR24042:SF5">
    <property type="entry name" value="EGF-LIKE CALCIUM-BINDING DOMAIN-CONTAINING PROTEIN"/>
    <property type="match status" value="1"/>
</dbReference>
<dbReference type="CDD" id="cd00054">
    <property type="entry name" value="EGF_CA"/>
    <property type="match status" value="3"/>
</dbReference>
<gene>
    <name evidence="8" type="ORF">P5673_033615</name>
</gene>
<evidence type="ECO:0000256" key="4">
    <source>
        <dbReference type="ARBA" id="ARBA00023157"/>
    </source>
</evidence>
<feature type="non-terminal residue" evidence="8">
    <location>
        <position position="1"/>
    </location>
</feature>
<dbReference type="Proteomes" id="UP001249851">
    <property type="component" value="Unassembled WGS sequence"/>
</dbReference>
<feature type="domain" description="EGF-like" evidence="7">
    <location>
        <begin position="351"/>
        <end position="391"/>
    </location>
</feature>
<keyword evidence="9" id="KW-1185">Reference proteome</keyword>
<reference evidence="8" key="2">
    <citation type="journal article" date="2023" name="Science">
        <title>Genomic signatures of disease resistance in endangered staghorn corals.</title>
        <authorList>
            <person name="Vollmer S.V."/>
            <person name="Selwyn J.D."/>
            <person name="Despard B.A."/>
            <person name="Roesel C.L."/>
        </authorList>
    </citation>
    <scope>NUCLEOTIDE SEQUENCE</scope>
    <source>
        <strain evidence="8">K2</strain>
    </source>
</reference>
<keyword evidence="2" id="KW-0732">Signal</keyword>
<dbReference type="InterPro" id="IPR057774">
    <property type="entry name" value="D8C_UMOD/GP2/OIT3-like"/>
</dbReference>
<evidence type="ECO:0000313" key="9">
    <source>
        <dbReference type="Proteomes" id="UP001249851"/>
    </source>
</evidence>
<proteinExistence type="predicted"/>
<dbReference type="InterPro" id="IPR009030">
    <property type="entry name" value="Growth_fac_rcpt_cys_sf"/>
</dbReference>
<evidence type="ECO:0000256" key="6">
    <source>
        <dbReference type="PROSITE-ProRule" id="PRU00076"/>
    </source>
</evidence>
<dbReference type="FunFam" id="2.10.25.10:FF:000038">
    <property type="entry name" value="Fibrillin 2"/>
    <property type="match status" value="3"/>
</dbReference>
<comment type="caution">
    <text evidence="6">Lacks conserved residue(s) required for the propagation of feature annotation.</text>
</comment>
<evidence type="ECO:0000313" key="8">
    <source>
        <dbReference type="EMBL" id="KAK2546749.1"/>
    </source>
</evidence>
<dbReference type="EMBL" id="JARQWQ010000300">
    <property type="protein sequence ID" value="KAK2546749.1"/>
    <property type="molecule type" value="Genomic_DNA"/>
</dbReference>
<comment type="caution">
    <text evidence="8">The sequence shown here is derived from an EMBL/GenBank/DDBJ whole genome shotgun (WGS) entry which is preliminary data.</text>
</comment>
<reference evidence="8" key="1">
    <citation type="journal article" date="2023" name="G3 (Bethesda)">
        <title>Whole genome assembly and annotation of the endangered Caribbean coral Acropora cervicornis.</title>
        <authorList>
            <person name="Selwyn J.D."/>
            <person name="Vollmer S.V."/>
        </authorList>
    </citation>
    <scope>NUCLEOTIDE SEQUENCE</scope>
    <source>
        <strain evidence="8">K2</strain>
    </source>
</reference>
<organism evidence="8 9">
    <name type="scientific">Acropora cervicornis</name>
    <name type="common">Staghorn coral</name>
    <dbReference type="NCBI Taxonomy" id="6130"/>
    <lineage>
        <taxon>Eukaryota</taxon>
        <taxon>Metazoa</taxon>
        <taxon>Cnidaria</taxon>
        <taxon>Anthozoa</taxon>
        <taxon>Hexacorallia</taxon>
        <taxon>Scleractinia</taxon>
        <taxon>Astrocoeniina</taxon>
        <taxon>Acroporidae</taxon>
        <taxon>Acropora</taxon>
    </lineage>
</organism>
<feature type="domain" description="EGF-like" evidence="7">
    <location>
        <begin position="392"/>
        <end position="432"/>
    </location>
</feature>
<dbReference type="GO" id="GO:0005509">
    <property type="term" value="F:calcium ion binding"/>
    <property type="evidence" value="ECO:0007669"/>
    <property type="project" value="InterPro"/>
</dbReference>
<dbReference type="PANTHER" id="PTHR24042">
    <property type="entry name" value="NEL HOMOLOG"/>
    <property type="match status" value="1"/>
</dbReference>
<dbReference type="PROSITE" id="PS01186">
    <property type="entry name" value="EGF_2"/>
    <property type="match status" value="3"/>
</dbReference>
<dbReference type="InterPro" id="IPR024731">
    <property type="entry name" value="NELL2-like_EGF"/>
</dbReference>
<dbReference type="AlphaFoldDB" id="A0AAD9PPR3"/>